<evidence type="ECO:0000313" key="2">
    <source>
        <dbReference type="Proteomes" id="UP000003536"/>
    </source>
</evidence>
<organism evidence="1 2">
    <name type="scientific">Salmonella enterica subsp. enterica serovar Wandsworth str. A4-580</name>
    <dbReference type="NCBI Taxonomy" id="913086"/>
    <lineage>
        <taxon>Bacteria</taxon>
        <taxon>Pseudomonadati</taxon>
        <taxon>Pseudomonadota</taxon>
        <taxon>Gammaproteobacteria</taxon>
        <taxon>Enterobacterales</taxon>
        <taxon>Enterobacteriaceae</taxon>
        <taxon>Salmonella</taxon>
    </lineage>
</organism>
<dbReference type="EMBL" id="AFCX01000450">
    <property type="protein sequence ID" value="EHD05128.1"/>
    <property type="molecule type" value="Genomic_DNA"/>
</dbReference>
<evidence type="ECO:0000313" key="1">
    <source>
        <dbReference type="EMBL" id="EHD05128.1"/>
    </source>
</evidence>
<protein>
    <submittedName>
        <fullName evidence="1">Uncharacterized protein</fullName>
    </submittedName>
</protein>
<reference evidence="1 2" key="1">
    <citation type="journal article" date="2011" name="BMC Genomics">
        <title>Genome sequencing reveals diversification of virulence factor content and possible host adaptation in distinct subpopulations of Salmonella enterica.</title>
        <authorList>
            <person name="den Bakker H.C."/>
            <person name="Moreno Switt A.I."/>
            <person name="Govoni G."/>
            <person name="Cummings C.A."/>
            <person name="Ranieri M.L."/>
            <person name="Degoricija L."/>
            <person name="Hoelzer K."/>
            <person name="Rodriguez-Rivera L.D."/>
            <person name="Brown S."/>
            <person name="Bolchacova E."/>
            <person name="Furtado M.R."/>
            <person name="Wiedmann M."/>
        </authorList>
    </citation>
    <scope>NUCLEOTIDE SEQUENCE [LARGE SCALE GENOMIC DNA]</scope>
    <source>
        <strain evidence="1 2">A4-580</strain>
    </source>
</reference>
<dbReference type="AlphaFoldDB" id="G5S8X0"/>
<feature type="non-terminal residue" evidence="1">
    <location>
        <position position="37"/>
    </location>
</feature>
<dbReference type="Proteomes" id="UP000003536">
    <property type="component" value="Unassembled WGS sequence"/>
</dbReference>
<name>G5S8X0_SALET</name>
<comment type="caution">
    <text evidence="1">The sequence shown here is derived from an EMBL/GenBank/DDBJ whole genome shotgun (WGS) entry which is preliminary data.</text>
</comment>
<sequence>MGSVRPVFDMQRMHFVRAHHFLQTDDIGAPTVLTASR</sequence>
<gene>
    <name evidence="1" type="ORF">LTSEWAN_1386</name>
</gene>
<proteinExistence type="predicted"/>
<accession>G5S8X0</accession>